<gene>
    <name evidence="13" type="ORF">FSB_LOCUS5187</name>
</gene>
<dbReference type="Gene3D" id="3.60.10.10">
    <property type="entry name" value="Endonuclease/exonuclease/phosphatase"/>
    <property type="match status" value="1"/>
</dbReference>
<dbReference type="GO" id="GO:0050218">
    <property type="term" value="F:propionate-CoA ligase activity"/>
    <property type="evidence" value="ECO:0007669"/>
    <property type="project" value="UniProtKB-ARBA"/>
</dbReference>
<keyword evidence="4" id="KW-0547">Nucleotide-binding</keyword>
<dbReference type="PROSITE" id="PS00455">
    <property type="entry name" value="AMP_BINDING"/>
    <property type="match status" value="1"/>
</dbReference>
<dbReference type="GO" id="GO:0043759">
    <property type="term" value="F:2-methylbutanoate-CoA ligase activity"/>
    <property type="evidence" value="ECO:0007669"/>
    <property type="project" value="UniProtKB-ARBA"/>
</dbReference>
<comment type="similarity">
    <text evidence="2">Belongs to the ATP-dependent AMP-binding enzyme family.</text>
</comment>
<dbReference type="InterPro" id="IPR043502">
    <property type="entry name" value="DNA/RNA_pol_sf"/>
</dbReference>
<reference evidence="13" key="1">
    <citation type="submission" date="2018-02" db="EMBL/GenBank/DDBJ databases">
        <authorList>
            <person name="Cohen D.B."/>
            <person name="Kent A.D."/>
        </authorList>
    </citation>
    <scope>NUCLEOTIDE SEQUENCE</scope>
</reference>
<keyword evidence="7" id="KW-1133">Transmembrane helix</keyword>
<evidence type="ECO:0000256" key="6">
    <source>
        <dbReference type="SAM" id="MobiDB-lite"/>
    </source>
</evidence>
<comment type="subcellular location">
    <subcellularLocation>
        <location evidence="1">Cytoplasm</location>
        <location evidence="1">Cytosol</location>
    </subcellularLocation>
</comment>
<feature type="region of interest" description="Disordered" evidence="6">
    <location>
        <begin position="815"/>
        <end position="869"/>
    </location>
</feature>
<evidence type="ECO:0000256" key="1">
    <source>
        <dbReference type="ARBA" id="ARBA00004514"/>
    </source>
</evidence>
<evidence type="ECO:0000256" key="5">
    <source>
        <dbReference type="ARBA" id="ARBA00022840"/>
    </source>
</evidence>
<dbReference type="NCBIfam" id="NF006020">
    <property type="entry name" value="PRK08162.1"/>
    <property type="match status" value="1"/>
</dbReference>
<feature type="compositionally biased region" description="Gly residues" evidence="6">
    <location>
        <begin position="823"/>
        <end position="843"/>
    </location>
</feature>
<dbReference type="FunFam" id="3.40.50.12780:FF:000003">
    <property type="entry name" value="Long-chain-fatty-acid--CoA ligase FadD"/>
    <property type="match status" value="1"/>
</dbReference>
<dbReference type="Gene3D" id="3.40.50.12780">
    <property type="entry name" value="N-terminal domain of ligase-like"/>
    <property type="match status" value="1"/>
</dbReference>
<evidence type="ECO:0000256" key="4">
    <source>
        <dbReference type="ARBA" id="ARBA00022741"/>
    </source>
</evidence>
<evidence type="ECO:0000259" key="12">
    <source>
        <dbReference type="Pfam" id="PF13456"/>
    </source>
</evidence>
<dbReference type="PANTHER" id="PTHR43859">
    <property type="entry name" value="ACYL-ACTIVATING ENZYME"/>
    <property type="match status" value="1"/>
</dbReference>
<feature type="domain" description="AMP-dependent synthetase/ligase" evidence="9">
    <location>
        <begin position="20"/>
        <end position="401"/>
    </location>
</feature>
<keyword evidence="3" id="KW-0436">Ligase</keyword>
<dbReference type="GO" id="GO:0031956">
    <property type="term" value="F:medium-chain fatty acid-CoA ligase activity"/>
    <property type="evidence" value="ECO:0007669"/>
    <property type="project" value="UniProtKB-ARBA"/>
</dbReference>
<feature type="domain" description="Reverse transcriptase" evidence="8">
    <location>
        <begin position="1444"/>
        <end position="1607"/>
    </location>
</feature>
<organism evidence="13">
    <name type="scientific">Fagus sylvatica</name>
    <name type="common">Beechnut</name>
    <dbReference type="NCBI Taxonomy" id="28930"/>
    <lineage>
        <taxon>Eukaryota</taxon>
        <taxon>Viridiplantae</taxon>
        <taxon>Streptophyta</taxon>
        <taxon>Embryophyta</taxon>
        <taxon>Tracheophyta</taxon>
        <taxon>Spermatophyta</taxon>
        <taxon>Magnoliopsida</taxon>
        <taxon>eudicotyledons</taxon>
        <taxon>Gunneridae</taxon>
        <taxon>Pentapetalae</taxon>
        <taxon>rosids</taxon>
        <taxon>fabids</taxon>
        <taxon>Fagales</taxon>
        <taxon>Fagaceae</taxon>
        <taxon>Fagus</taxon>
    </lineage>
</organism>
<evidence type="ECO:0008006" key="14">
    <source>
        <dbReference type="Google" id="ProtNLM"/>
    </source>
</evidence>
<dbReference type="GO" id="GO:0005829">
    <property type="term" value="C:cytosol"/>
    <property type="evidence" value="ECO:0007669"/>
    <property type="project" value="UniProtKB-SubCell"/>
</dbReference>
<evidence type="ECO:0000256" key="7">
    <source>
        <dbReference type="SAM" id="Phobius"/>
    </source>
</evidence>
<dbReference type="InterPro" id="IPR000873">
    <property type="entry name" value="AMP-dep_synth/lig_dom"/>
</dbReference>
<feature type="transmembrane region" description="Helical" evidence="7">
    <location>
        <begin position="1918"/>
        <end position="1941"/>
    </location>
</feature>
<evidence type="ECO:0000259" key="8">
    <source>
        <dbReference type="Pfam" id="PF00078"/>
    </source>
</evidence>
<dbReference type="CDD" id="cd12118">
    <property type="entry name" value="ttLC_FACS_AEE21_like"/>
    <property type="match status" value="1"/>
</dbReference>
<keyword evidence="7" id="KW-0472">Membrane</keyword>
<dbReference type="SUPFAM" id="SSF56801">
    <property type="entry name" value="Acetyl-CoA synthetase-like"/>
    <property type="match status" value="1"/>
</dbReference>
<dbReference type="FunFam" id="3.30.300.30:FF:000008">
    <property type="entry name" value="2,3-dihydroxybenzoate-AMP ligase"/>
    <property type="match status" value="1"/>
</dbReference>
<dbReference type="CDD" id="cd01650">
    <property type="entry name" value="RT_nLTR_like"/>
    <property type="match status" value="1"/>
</dbReference>
<evidence type="ECO:0000313" key="13">
    <source>
        <dbReference type="EMBL" id="SPC77305.1"/>
    </source>
</evidence>
<dbReference type="InterPro" id="IPR002156">
    <property type="entry name" value="RNaseH_domain"/>
</dbReference>
<evidence type="ECO:0000256" key="3">
    <source>
        <dbReference type="ARBA" id="ARBA00022598"/>
    </source>
</evidence>
<feature type="domain" description="AMP-binding enzyme C-terminal" evidence="11">
    <location>
        <begin position="452"/>
        <end position="529"/>
    </location>
</feature>
<dbReference type="Pfam" id="PF03372">
    <property type="entry name" value="Exo_endo_phos"/>
    <property type="match status" value="1"/>
</dbReference>
<evidence type="ECO:0000259" key="11">
    <source>
        <dbReference type="Pfam" id="PF13193"/>
    </source>
</evidence>
<dbReference type="InterPro" id="IPR025110">
    <property type="entry name" value="AMP-bd_C"/>
</dbReference>
<dbReference type="Pfam" id="PF13456">
    <property type="entry name" value="RVT_3"/>
    <property type="match status" value="1"/>
</dbReference>
<dbReference type="Pfam" id="PF00501">
    <property type="entry name" value="AMP-binding"/>
    <property type="match status" value="1"/>
</dbReference>
<dbReference type="GO" id="GO:0003676">
    <property type="term" value="F:nucleic acid binding"/>
    <property type="evidence" value="ECO:0007669"/>
    <property type="project" value="InterPro"/>
</dbReference>
<dbReference type="InterPro" id="IPR036691">
    <property type="entry name" value="Endo/exonu/phosph_ase_sf"/>
</dbReference>
<dbReference type="Pfam" id="PF13193">
    <property type="entry name" value="AMP-binding_C"/>
    <property type="match status" value="1"/>
</dbReference>
<sequence>MEELKPRKANSSPLTPLDFLERAATVYGDCPSIIYDDITYTWSQTHRRCLQVASSITSLSIKSGHVVSVIAPNIPAMYELHFAVPMSGAILNNINTRLDARTVSILLQHSESKLIFVDHLSTSLILEALSLFPPNSQRPLLVLITDSSSSSSSPAVDFCCTYESLVEKGDPLFKWDLPDSEWDPMILNYTSGTTSSPKGVVHCHRGIFIITINSLLDWEVPKQPVYLWTLPMFHANGWSFPWGIAAVGGTNICLRKFDGPIIFDLIKKHGVTHMCGAPVVLNMLTNCPNNERVQNPVQILTAGAPPPAAVLFRTESLGFEVSHGYGLTETAGLVVSCAWKPKWNRLPASEKARLKARQGVKIIGMSEVDVVDAESGVSVKRDGSSLGEVVLRGGSLMLGYFKDPNGTSKCMKENGWFYTGDVGVMHPDGYLEIKDRSKDVIISGGENLSSVEVESVLYMHPGINEAAVVARPDEFWGETPCAFVSLKNGLSEKPSEKEIIEFCRAKLPHYMVPKTVVFKDELPKTSTGKIQKFVLREIAKSMGSSRVVGHQCRSQAVTTSGFEAVAALDGGGSCQVWAGVSASENGSLVALEELKELCRRIRLSEHEKQHIQVPKERVLKSHQKAKSSVLFKLLTIRTFNGDAFKNSVRAMWASHGVLSVTTLDDNLFLAAFPSDAALRRVFSTSPWMFDKKFILMARFVGDLQPTTVKFTHAAFWTRIVNLPIKSMTREMREDIGQRVGRLVEVDVPEDNGVAWGRYLRIRVKVEIAKPLMRGLYHTGGGDGADLGRGSSRTSVFDRDQYRSWLCALLGRNTQAGRQHKDGGMGTEPSGGHGGVSEQGGGSEHGPPHQPVSFHEATSSANCGNQIPQDTEAGPVFVEVTEVENGISQVPLFMDCQGVSSPGGIADPTKDMKVSFKVGPTLTVNLPSTAPRKLTQKNWEYVGDALERVTQRGSCDVEVPSQNTLDPLLSKDLGLGSVGPDGPILAPTNSSKKTTWKKRAGFNYIISGEGSRTSLGTMKTFSLNCRGLGNPKTVSELHTIVRKEDPIIVFLMETRLDSRNLEFLRVHLGMPGCLGVDRHGHGGGLALLWNSSIAVHIQSYSHHHIDADVVFENGLRWRVTGFYGHPERGLRGHSWALLRQLWGIRNLPWLVLGDFNEITALNEQRGRIDRNLAQMAALCVANAEWISLFPNVRVHHVVVAALDQMGLLVSMDPAQALNNCRKKKRFHFEHMWVHEAVRVTPCLIATKKARLEQLENLPMDEYKSNEVNDLRREVNVLTEKEEIFWRQRSRVSWLSKGDRNTKFYHACASQRKRANQINGLRDENDVMQSDQLVISNIVVEYFHQLFNSSRSDCVQEVVSQVDSVVTPDMNGSRLHQFFGEEIRRALFQMSPSKASDPDGMTALFFQKYWHIVGDDVSNAILDFFASGRMLGSVNFTNIVLIPKVKSPEAMTQFCPISLCNVLYKIVSKVLVNRMKSILPKVKSDSQSVFVPGRLITDNVIMAFEVLHYLKNLGVGNNFQMAAKLDMSKAYDRVEWSYLKAILFKLGFHGRWVELIMACVSSTSYSVLVNGAPHGYIKPSRGLRQGDPLSPYLFLICAEGLSALLRKKEREKSIWASRQKINKAKAALFFSKNTPLNTRTTILTMFGTSSTTKFEKYLGLPPIMGRSKKCAFNEIKDRIWKRLQGWKEKLLSQAGREILIKAVIQANPSYAMSCFRLPASLCDEICSMANRFWWGQRGGERKTHWVNKAKLIKSKMEGGMGFRDLQLFNKALLARQGWRLIQEPHALVSRFLKARYALEGWYRDWHQRWNDAWLPCPSTFKVITPEIFLPRDVEVIQQIPLIFRKPRDKLIWTGTPNGKFSVISAYRLVLGETSSSLGSSSSGGSLDWHLWSNIWLSQKHHRMFSGSVLLRKKSGKLAQFLSQVLAVKICLFGILLLTVLMYLKFPILQFCLLLPGRHGYRFLAVGLRVQDSERVLEAPLASRWRPSDQGNFKLNMGIYVDKESKSMGIGLVVRDAQCLVVDALQQKVETCDSKIQMQAMAVLSAVQFAFDMGFRQLEVDIPYKELLLLLQADDICLALIGPLVDDILWVKSSSYFCQFSFVKSVCNKAALVLATEAVSSISPQVWLEDCPASIVSIVHSESS</sequence>
<dbReference type="InterPro" id="IPR042099">
    <property type="entry name" value="ANL_N_sf"/>
</dbReference>
<dbReference type="GO" id="GO:0004523">
    <property type="term" value="F:RNA-DNA hybrid ribonuclease activity"/>
    <property type="evidence" value="ECO:0007669"/>
    <property type="project" value="InterPro"/>
</dbReference>
<keyword evidence="5" id="KW-0067">ATP-binding</keyword>
<dbReference type="EMBL" id="OIVN01000265">
    <property type="protein sequence ID" value="SPC77305.1"/>
    <property type="molecule type" value="Genomic_DNA"/>
</dbReference>
<evidence type="ECO:0000259" key="10">
    <source>
        <dbReference type="Pfam" id="PF03372"/>
    </source>
</evidence>
<protein>
    <recommendedName>
        <fullName evidence="14">Reverse transcriptase domain-containing protein</fullName>
    </recommendedName>
</protein>
<proteinExistence type="inferred from homology"/>
<dbReference type="InterPro" id="IPR005135">
    <property type="entry name" value="Endo/exonuclease/phosphatase"/>
</dbReference>
<dbReference type="InterPro" id="IPR045851">
    <property type="entry name" value="AMP-bd_C_sf"/>
</dbReference>
<name>A0A2N9ER53_FAGSY</name>
<dbReference type="InterPro" id="IPR000477">
    <property type="entry name" value="RT_dom"/>
</dbReference>
<evidence type="ECO:0000259" key="9">
    <source>
        <dbReference type="Pfam" id="PF00501"/>
    </source>
</evidence>
<dbReference type="SUPFAM" id="SSF56219">
    <property type="entry name" value="DNase I-like"/>
    <property type="match status" value="1"/>
</dbReference>
<dbReference type="SUPFAM" id="SSF56672">
    <property type="entry name" value="DNA/RNA polymerases"/>
    <property type="match status" value="1"/>
</dbReference>
<keyword evidence="7" id="KW-0812">Transmembrane</keyword>
<feature type="compositionally biased region" description="Polar residues" evidence="6">
    <location>
        <begin position="855"/>
        <end position="868"/>
    </location>
</feature>
<feature type="domain" description="Endonuclease/exonuclease/phosphatase" evidence="10">
    <location>
        <begin position="1021"/>
        <end position="1156"/>
    </location>
</feature>
<dbReference type="Gene3D" id="3.30.300.30">
    <property type="match status" value="1"/>
</dbReference>
<dbReference type="GO" id="GO:0005524">
    <property type="term" value="F:ATP binding"/>
    <property type="evidence" value="ECO:0007669"/>
    <property type="project" value="UniProtKB-KW"/>
</dbReference>
<feature type="domain" description="RNase H type-1" evidence="12">
    <location>
        <begin position="1998"/>
        <end position="2115"/>
    </location>
</feature>
<evidence type="ECO:0000256" key="2">
    <source>
        <dbReference type="ARBA" id="ARBA00006432"/>
    </source>
</evidence>
<dbReference type="PANTHER" id="PTHR43859:SF57">
    <property type="entry name" value="ACYL-ACTIVATING ENZYME 8-RELATED"/>
    <property type="match status" value="1"/>
</dbReference>
<accession>A0A2N9ER53</accession>
<dbReference type="Pfam" id="PF00078">
    <property type="entry name" value="RVT_1"/>
    <property type="match status" value="1"/>
</dbReference>
<dbReference type="InterPro" id="IPR020845">
    <property type="entry name" value="AMP-binding_CS"/>
</dbReference>